<feature type="non-terminal residue" evidence="1">
    <location>
        <position position="1"/>
    </location>
</feature>
<accession>B9TJ59</accession>
<protein>
    <submittedName>
        <fullName evidence="1">Uncharacterized protein</fullName>
    </submittedName>
</protein>
<name>B9TJ59_RICCO</name>
<dbReference type="AlphaFoldDB" id="B9TJ59"/>
<keyword evidence="2" id="KW-1185">Reference proteome</keyword>
<evidence type="ECO:0000313" key="2">
    <source>
        <dbReference type="Proteomes" id="UP000008311"/>
    </source>
</evidence>
<feature type="non-terminal residue" evidence="1">
    <location>
        <position position="55"/>
    </location>
</feature>
<evidence type="ECO:0000313" key="1">
    <source>
        <dbReference type="EMBL" id="EEF24105.1"/>
    </source>
</evidence>
<gene>
    <name evidence="1" type="ORF">RCOM_1816690</name>
</gene>
<reference evidence="2" key="1">
    <citation type="journal article" date="2010" name="Nat. Biotechnol.">
        <title>Draft genome sequence of the oilseed species Ricinus communis.</title>
        <authorList>
            <person name="Chan A.P."/>
            <person name="Crabtree J."/>
            <person name="Zhao Q."/>
            <person name="Lorenzi H."/>
            <person name="Orvis J."/>
            <person name="Puiu D."/>
            <person name="Melake-Berhan A."/>
            <person name="Jones K.M."/>
            <person name="Redman J."/>
            <person name="Chen G."/>
            <person name="Cahoon E.B."/>
            <person name="Gedil M."/>
            <person name="Stanke M."/>
            <person name="Haas B.J."/>
            <person name="Wortman J.R."/>
            <person name="Fraser-Liggett C.M."/>
            <person name="Ravel J."/>
            <person name="Rabinowicz P.D."/>
        </authorList>
    </citation>
    <scope>NUCLEOTIDE SEQUENCE [LARGE SCALE GENOMIC DNA]</scope>
    <source>
        <strain evidence="2">cv. Hale</strain>
    </source>
</reference>
<organism evidence="1 2">
    <name type="scientific">Ricinus communis</name>
    <name type="common">Castor bean</name>
    <dbReference type="NCBI Taxonomy" id="3988"/>
    <lineage>
        <taxon>Eukaryota</taxon>
        <taxon>Viridiplantae</taxon>
        <taxon>Streptophyta</taxon>
        <taxon>Embryophyta</taxon>
        <taxon>Tracheophyta</taxon>
        <taxon>Spermatophyta</taxon>
        <taxon>Magnoliopsida</taxon>
        <taxon>eudicotyledons</taxon>
        <taxon>Gunneridae</taxon>
        <taxon>Pentapetalae</taxon>
        <taxon>rosids</taxon>
        <taxon>fabids</taxon>
        <taxon>Malpighiales</taxon>
        <taxon>Euphorbiaceae</taxon>
        <taxon>Acalyphoideae</taxon>
        <taxon>Acalypheae</taxon>
        <taxon>Ricinus</taxon>
    </lineage>
</organism>
<dbReference type="Proteomes" id="UP000008311">
    <property type="component" value="Unassembled WGS sequence"/>
</dbReference>
<dbReference type="InParanoid" id="B9TJ59"/>
<proteinExistence type="predicted"/>
<sequence>PGPPAPEVCGIEIDVQHVGLHQQDDGAGDDQGQAPDQLFAPAICDFYSHFEFPKS</sequence>
<dbReference type="EMBL" id="EQ983441">
    <property type="protein sequence ID" value="EEF24105.1"/>
    <property type="molecule type" value="Genomic_DNA"/>
</dbReference>